<proteinExistence type="predicted"/>
<sequence length="313" mass="34194">MKLKNLIDMNSLVAHLEVAKTFKDAKGILLAQSLTHLDPRVFVKLYPENVFLNSGLTIDNTGGLADTIKKKRVSAKGSFNDVNNRGTNKGLISLDGETDSIAVIGREATINYTDDEIEKAKLENYNLVERLLGGVDEVYRKEIDEILAVGNSLNKGLLNYAGFTTDSSAAITTLTGEQAYDAIASLITDQWNGVNNTNGYMADRVMLPTTVMNWLASQKWKSQTSDKTVLTVLKEAFPNVTFLNSWRANNVNGTSVTTAYSTNENAILVRIPQPLIIGKTVPEGSFGYRADAKYRIAGIDVAENKAGRHLTGL</sequence>
<protein>
    <recommendedName>
        <fullName evidence="3">DUF2184 domain-containing protein</fullName>
    </recommendedName>
</protein>
<dbReference type="RefSeq" id="WP_108527580.1">
    <property type="nucleotide sequence ID" value="NZ_MUXF01000008.1"/>
</dbReference>
<accession>A0ABX5JIZ7</accession>
<evidence type="ECO:0008006" key="3">
    <source>
        <dbReference type="Google" id="ProtNLM"/>
    </source>
</evidence>
<evidence type="ECO:0000313" key="1">
    <source>
        <dbReference type="EMBL" id="PUE66748.1"/>
    </source>
</evidence>
<dbReference type="Pfam" id="PF09950">
    <property type="entry name" value="Major_capside"/>
    <property type="match status" value="1"/>
</dbReference>
<evidence type="ECO:0000313" key="2">
    <source>
        <dbReference type="Proteomes" id="UP000251311"/>
    </source>
</evidence>
<organism evidence="1 2">
    <name type="scientific">Arcobacter lacus</name>
    <dbReference type="NCBI Taxonomy" id="1912876"/>
    <lineage>
        <taxon>Bacteria</taxon>
        <taxon>Pseudomonadati</taxon>
        <taxon>Campylobacterota</taxon>
        <taxon>Epsilonproteobacteria</taxon>
        <taxon>Campylobacterales</taxon>
        <taxon>Arcobacteraceae</taxon>
        <taxon>Arcobacter</taxon>
    </lineage>
</organism>
<keyword evidence="2" id="KW-1185">Reference proteome</keyword>
<gene>
    <name evidence="1" type="ORF">B0175_05120</name>
</gene>
<dbReference type="EMBL" id="MUXF01000008">
    <property type="protein sequence ID" value="PUE66748.1"/>
    <property type="molecule type" value="Genomic_DNA"/>
</dbReference>
<reference evidence="1 2" key="1">
    <citation type="submission" date="2017-02" db="EMBL/GenBank/DDBJ databases">
        <title>Arcobacter lacus sp. nov., a new species isolated from reclaimed water.</title>
        <authorList>
            <person name="Figueras M.J."/>
            <person name="Perez-Cataluna A."/>
            <person name="Salas-Masso N."/>
        </authorList>
    </citation>
    <scope>NUCLEOTIDE SEQUENCE [LARGE SCALE GENOMIC DNA]</scope>
    <source>
        <strain evidence="1 2">RW43-9</strain>
    </source>
</reference>
<comment type="caution">
    <text evidence="1">The sequence shown here is derived from an EMBL/GenBank/DDBJ whole genome shotgun (WGS) entry which is preliminary data.</text>
</comment>
<dbReference type="Proteomes" id="UP000251311">
    <property type="component" value="Unassembled WGS sequence"/>
</dbReference>
<name>A0ABX5JIZ7_9BACT</name>
<dbReference type="InterPro" id="IPR020049">
    <property type="entry name" value="Major_capsid-like"/>
</dbReference>